<proteinExistence type="predicted"/>
<feature type="region of interest" description="Disordered" evidence="1">
    <location>
        <begin position="1"/>
        <end position="58"/>
    </location>
</feature>
<feature type="compositionally biased region" description="Basic residues" evidence="1">
    <location>
        <begin position="41"/>
        <end position="50"/>
    </location>
</feature>
<organism evidence="2 3">
    <name type="scientific">Streptomyces nojiriensis</name>
    <dbReference type="NCBI Taxonomy" id="66374"/>
    <lineage>
        <taxon>Bacteria</taxon>
        <taxon>Bacillati</taxon>
        <taxon>Actinomycetota</taxon>
        <taxon>Actinomycetes</taxon>
        <taxon>Kitasatosporales</taxon>
        <taxon>Streptomycetaceae</taxon>
        <taxon>Streptomyces</taxon>
    </lineage>
</organism>
<evidence type="ECO:0000313" key="3">
    <source>
        <dbReference type="Proteomes" id="UP000613974"/>
    </source>
</evidence>
<sequence>MAWRQTAAKSALPPPECPRAPAPRALAPPCPEPRAPSPRSGKGRGARRHPAPVSYRPD</sequence>
<dbReference type="Proteomes" id="UP000613974">
    <property type="component" value="Unassembled WGS sequence"/>
</dbReference>
<evidence type="ECO:0000313" key="2">
    <source>
        <dbReference type="EMBL" id="GHI68315.1"/>
    </source>
</evidence>
<comment type="caution">
    <text evidence="2">The sequence shown here is derived from an EMBL/GenBank/DDBJ whole genome shotgun (WGS) entry which is preliminary data.</text>
</comment>
<keyword evidence="3" id="KW-1185">Reference proteome</keyword>
<accession>A0ABQ3SJJ7</accession>
<reference evidence="3" key="1">
    <citation type="submission" date="2023-07" db="EMBL/GenBank/DDBJ databases">
        <title>Whole genome shotgun sequence of Streptomyces nojiriensis NBRC 13794.</title>
        <authorList>
            <person name="Komaki H."/>
            <person name="Tamura T."/>
        </authorList>
    </citation>
    <scope>NUCLEOTIDE SEQUENCE [LARGE SCALE GENOMIC DNA]</scope>
    <source>
        <strain evidence="3">NBRC 13794</strain>
    </source>
</reference>
<feature type="compositionally biased region" description="Pro residues" evidence="1">
    <location>
        <begin position="12"/>
        <end position="36"/>
    </location>
</feature>
<evidence type="ECO:0000256" key="1">
    <source>
        <dbReference type="SAM" id="MobiDB-lite"/>
    </source>
</evidence>
<protein>
    <submittedName>
        <fullName evidence="2">Uncharacterized protein</fullName>
    </submittedName>
</protein>
<gene>
    <name evidence="2" type="ORF">Snoj_22330</name>
</gene>
<dbReference type="EMBL" id="BNEC01000003">
    <property type="protein sequence ID" value="GHI68315.1"/>
    <property type="molecule type" value="Genomic_DNA"/>
</dbReference>
<name>A0ABQ3SJJ7_9ACTN</name>